<accession>A0A074ZF52</accession>
<keyword evidence="2" id="KW-1185">Reference proteome</keyword>
<reference evidence="1 2" key="1">
    <citation type="submission" date="2013-11" db="EMBL/GenBank/DDBJ databases">
        <title>Opisthorchis viverrini - life in the bile duct.</title>
        <authorList>
            <person name="Young N.D."/>
            <person name="Nagarajan N."/>
            <person name="Lin S.J."/>
            <person name="Korhonen P.K."/>
            <person name="Jex A.R."/>
            <person name="Hall R.S."/>
            <person name="Safavi-Hemami H."/>
            <person name="Kaewkong W."/>
            <person name="Bertrand D."/>
            <person name="Gao S."/>
            <person name="Seet Q."/>
            <person name="Wongkham S."/>
            <person name="Teh B.T."/>
            <person name="Wongkham C."/>
            <person name="Intapan P.M."/>
            <person name="Maleewong W."/>
            <person name="Yang X."/>
            <person name="Hu M."/>
            <person name="Wang Z."/>
            <person name="Hofmann A."/>
            <person name="Sternberg P.W."/>
            <person name="Tan P."/>
            <person name="Wang J."/>
            <person name="Gasser R.B."/>
        </authorList>
    </citation>
    <scope>NUCLEOTIDE SEQUENCE [LARGE SCALE GENOMIC DNA]</scope>
</reference>
<dbReference type="Proteomes" id="UP000054324">
    <property type="component" value="Unassembled WGS sequence"/>
</dbReference>
<proteinExistence type="predicted"/>
<evidence type="ECO:0000313" key="2">
    <source>
        <dbReference type="Proteomes" id="UP000054324"/>
    </source>
</evidence>
<dbReference type="CTD" id="20320969"/>
<protein>
    <submittedName>
        <fullName evidence="1">Uncharacterized protein</fullName>
    </submittedName>
</protein>
<name>A0A074ZF52_OPIVI</name>
<dbReference type="EMBL" id="KL596765">
    <property type="protein sequence ID" value="KER25813.1"/>
    <property type="molecule type" value="Genomic_DNA"/>
</dbReference>
<dbReference type="GeneID" id="20320969"/>
<dbReference type="KEGG" id="ovi:T265_06790"/>
<gene>
    <name evidence="1" type="ORF">T265_06790</name>
</gene>
<organism evidence="1 2">
    <name type="scientific">Opisthorchis viverrini</name>
    <name type="common">Southeast Asian liver fluke</name>
    <dbReference type="NCBI Taxonomy" id="6198"/>
    <lineage>
        <taxon>Eukaryota</taxon>
        <taxon>Metazoa</taxon>
        <taxon>Spiralia</taxon>
        <taxon>Lophotrochozoa</taxon>
        <taxon>Platyhelminthes</taxon>
        <taxon>Trematoda</taxon>
        <taxon>Digenea</taxon>
        <taxon>Opisthorchiida</taxon>
        <taxon>Opisthorchiata</taxon>
        <taxon>Opisthorchiidae</taxon>
        <taxon>Opisthorchis</taxon>
    </lineage>
</organism>
<sequence length="185" mass="21388">MGVLRMQHTACKTRKFEESEEARYRKVETNSIAVTPSAGYTKHTQSLIVIVMLPTHTWLRTTIRYLTETDQWLALLSADLIPMLRYKSLPPFRPSEPATFRTLANIKVLACLLASCHPMKFLIQHGEIRLSEWLKPEQTWTQSLNRTLLNRVVVNKVFRKKHEVTVKSPLVADQNKQLVKGFFAK</sequence>
<evidence type="ECO:0000313" key="1">
    <source>
        <dbReference type="EMBL" id="KER25813.1"/>
    </source>
</evidence>
<dbReference type="AlphaFoldDB" id="A0A074ZF52"/>
<dbReference type="RefSeq" id="XP_009170419.1">
    <property type="nucleotide sequence ID" value="XM_009172155.1"/>
</dbReference>